<name>A0AAD4K312_9MUSC</name>
<gene>
    <name evidence="3" type="ORF">KR093_010874</name>
</gene>
<keyword evidence="1" id="KW-0862">Zinc</keyword>
<organism evidence="3 4">
    <name type="scientific">Drosophila rubida</name>
    <dbReference type="NCBI Taxonomy" id="30044"/>
    <lineage>
        <taxon>Eukaryota</taxon>
        <taxon>Metazoa</taxon>
        <taxon>Ecdysozoa</taxon>
        <taxon>Arthropoda</taxon>
        <taxon>Hexapoda</taxon>
        <taxon>Insecta</taxon>
        <taxon>Pterygota</taxon>
        <taxon>Neoptera</taxon>
        <taxon>Endopterygota</taxon>
        <taxon>Diptera</taxon>
        <taxon>Brachycera</taxon>
        <taxon>Muscomorpha</taxon>
        <taxon>Ephydroidea</taxon>
        <taxon>Drosophilidae</taxon>
        <taxon>Drosophila</taxon>
    </lineage>
</organism>
<keyword evidence="1" id="KW-0479">Metal-binding</keyword>
<accession>A0AAD4K312</accession>
<dbReference type="InterPro" id="IPR013087">
    <property type="entry name" value="Znf_C2H2_type"/>
</dbReference>
<evidence type="ECO:0000313" key="3">
    <source>
        <dbReference type="EMBL" id="KAH8372272.1"/>
    </source>
</evidence>
<sequence length="227" mass="26420">VQYNSIHILFNHISDNFELQTNEEFRCDLNCGKVFKSRHLYELHQQQIHGIVVESTNFKCPATSCSYFAKRLSLLGRHYLGAHIEKNFTCFKCHRNINESMLGKHNCDVQHNCPICSKVLQNASMRNNHVQKCVKRARALEYIVGLKSRNGKNCILLLHTYINIYIYMYIAEPGADHFLNLTKTLSDEIFIEEFQQLLRNIDNKSLDDPDLIGVLTELTKELQEMQI</sequence>
<reference evidence="3" key="1">
    <citation type="journal article" date="2021" name="Mol. Ecol. Resour.">
        <title>Phylogenomic analyses of the genus Drosophila reveals genomic signals of climate adaptation.</title>
        <authorList>
            <person name="Li F."/>
            <person name="Rane R.V."/>
            <person name="Luria V."/>
            <person name="Xiong Z."/>
            <person name="Chen J."/>
            <person name="Li Z."/>
            <person name="Catullo R.A."/>
            <person name="Griffin P.C."/>
            <person name="Schiffer M."/>
            <person name="Pearce S."/>
            <person name="Lee S.F."/>
            <person name="McElroy K."/>
            <person name="Stocker A."/>
            <person name="Shirriffs J."/>
            <person name="Cockerell F."/>
            <person name="Coppin C."/>
            <person name="Sgro C.M."/>
            <person name="Karger A."/>
            <person name="Cain J.W."/>
            <person name="Weber J.A."/>
            <person name="Santpere G."/>
            <person name="Kirschner M.W."/>
            <person name="Hoffmann A.A."/>
            <person name="Oakeshott J.G."/>
            <person name="Zhang G."/>
        </authorList>
    </citation>
    <scope>NUCLEOTIDE SEQUENCE</scope>
    <source>
        <strain evidence="3">BGI-SZ-2011g</strain>
    </source>
</reference>
<dbReference type="SMART" id="SM00355">
    <property type="entry name" value="ZnF_C2H2"/>
    <property type="match status" value="3"/>
</dbReference>
<comment type="caution">
    <text evidence="3">The sequence shown here is derived from an EMBL/GenBank/DDBJ whole genome shotgun (WGS) entry which is preliminary data.</text>
</comment>
<dbReference type="GO" id="GO:0008270">
    <property type="term" value="F:zinc ion binding"/>
    <property type="evidence" value="ECO:0007669"/>
    <property type="project" value="UniProtKB-KW"/>
</dbReference>
<dbReference type="PROSITE" id="PS00028">
    <property type="entry name" value="ZINC_FINGER_C2H2_1"/>
    <property type="match status" value="1"/>
</dbReference>
<keyword evidence="1" id="KW-0863">Zinc-finger</keyword>
<feature type="non-terminal residue" evidence="3">
    <location>
        <position position="1"/>
    </location>
</feature>
<dbReference type="Gene3D" id="3.30.160.60">
    <property type="entry name" value="Classic Zinc Finger"/>
    <property type="match status" value="1"/>
</dbReference>
<feature type="non-terminal residue" evidence="3">
    <location>
        <position position="227"/>
    </location>
</feature>
<feature type="domain" description="C2H2-type" evidence="2">
    <location>
        <begin position="25"/>
        <end position="49"/>
    </location>
</feature>
<dbReference type="Proteomes" id="UP001200034">
    <property type="component" value="Unassembled WGS sequence"/>
</dbReference>
<evidence type="ECO:0000313" key="4">
    <source>
        <dbReference type="Proteomes" id="UP001200034"/>
    </source>
</evidence>
<dbReference type="PROSITE" id="PS50157">
    <property type="entry name" value="ZINC_FINGER_C2H2_2"/>
    <property type="match status" value="1"/>
</dbReference>
<proteinExistence type="predicted"/>
<dbReference type="EMBL" id="JAJJHW010002585">
    <property type="protein sequence ID" value="KAH8372272.1"/>
    <property type="molecule type" value="Genomic_DNA"/>
</dbReference>
<keyword evidence="4" id="KW-1185">Reference proteome</keyword>
<protein>
    <recommendedName>
        <fullName evidence="2">C2H2-type domain-containing protein</fullName>
    </recommendedName>
</protein>
<dbReference type="AlphaFoldDB" id="A0AAD4K312"/>
<evidence type="ECO:0000259" key="2">
    <source>
        <dbReference type="PROSITE" id="PS50157"/>
    </source>
</evidence>
<evidence type="ECO:0000256" key="1">
    <source>
        <dbReference type="PROSITE-ProRule" id="PRU00042"/>
    </source>
</evidence>